<sequence>MFGGSSGVGLAVAQRASLLGGTVTIASRNRQRLAAAAAQCDGLETASVDVRDADAVAKFFTGRDPFDHVVVSAAELSTSTLRDRPLSEARAAVESKLWGAIHVAHSARIRDTGSLTLVSGMLGVRPSGAATMLSVINAGLDTLAKALATEMAPIRVNCASPGRLDTPWWDHLSDSQRHDLFSKTAAALPVKRVGTADEVAAQIIHLMLNGFLSGSVVQIDGGGSAA</sequence>
<gene>
    <name evidence="3" type="ORF">K1W69_13330</name>
</gene>
<name>A0AAE2ZPM7_9HYPH</name>
<dbReference type="Gene3D" id="3.40.50.720">
    <property type="entry name" value="NAD(P)-binding Rossmann-like Domain"/>
    <property type="match status" value="1"/>
</dbReference>
<dbReference type="SUPFAM" id="SSF51735">
    <property type="entry name" value="NAD(P)-binding Rossmann-fold domains"/>
    <property type="match status" value="1"/>
</dbReference>
<reference evidence="3" key="1">
    <citation type="submission" date="2021-08" db="EMBL/GenBank/DDBJ databases">
        <title>Hoeflea bacterium WL0058 sp. nov., isolated from the sediment.</title>
        <authorList>
            <person name="Wang L."/>
            <person name="Zhang D."/>
        </authorList>
    </citation>
    <scope>NUCLEOTIDE SEQUENCE</scope>
    <source>
        <strain evidence="3">WL0058</strain>
    </source>
</reference>
<evidence type="ECO:0000313" key="3">
    <source>
        <dbReference type="EMBL" id="MBW8638173.1"/>
    </source>
</evidence>
<accession>A0AAE2ZPM7</accession>
<dbReference type="PANTHER" id="PTHR43477">
    <property type="entry name" value="DIHYDROANTICAPSIN 7-DEHYDROGENASE"/>
    <property type="match status" value="1"/>
</dbReference>
<keyword evidence="4" id="KW-1185">Reference proteome</keyword>
<dbReference type="InterPro" id="IPR051122">
    <property type="entry name" value="SDR_DHRS6-like"/>
</dbReference>
<organism evidence="3 4">
    <name type="scientific">Flavimaribacter sediminis</name>
    <dbReference type="NCBI Taxonomy" id="2865987"/>
    <lineage>
        <taxon>Bacteria</taxon>
        <taxon>Pseudomonadati</taxon>
        <taxon>Pseudomonadota</taxon>
        <taxon>Alphaproteobacteria</taxon>
        <taxon>Hyphomicrobiales</taxon>
        <taxon>Rhizobiaceae</taxon>
        <taxon>Flavimaribacter</taxon>
    </lineage>
</organism>
<dbReference type="EMBL" id="JAICBX010000002">
    <property type="protein sequence ID" value="MBW8638173.1"/>
    <property type="molecule type" value="Genomic_DNA"/>
</dbReference>
<evidence type="ECO:0000313" key="4">
    <source>
        <dbReference type="Proteomes" id="UP001196509"/>
    </source>
</evidence>
<dbReference type="InterPro" id="IPR036291">
    <property type="entry name" value="NAD(P)-bd_dom_sf"/>
</dbReference>
<protein>
    <submittedName>
        <fullName evidence="3">SDR family oxidoreductase</fullName>
    </submittedName>
</protein>
<dbReference type="PRINTS" id="PR00081">
    <property type="entry name" value="GDHRDH"/>
</dbReference>
<dbReference type="Pfam" id="PF13561">
    <property type="entry name" value="adh_short_C2"/>
    <property type="match status" value="1"/>
</dbReference>
<keyword evidence="2" id="KW-0560">Oxidoreductase</keyword>
<dbReference type="InterPro" id="IPR002347">
    <property type="entry name" value="SDR_fam"/>
</dbReference>
<dbReference type="GO" id="GO:0016491">
    <property type="term" value="F:oxidoreductase activity"/>
    <property type="evidence" value="ECO:0007669"/>
    <property type="project" value="UniProtKB-KW"/>
</dbReference>
<dbReference type="Proteomes" id="UP001196509">
    <property type="component" value="Unassembled WGS sequence"/>
</dbReference>
<evidence type="ECO:0000256" key="1">
    <source>
        <dbReference type="ARBA" id="ARBA00006484"/>
    </source>
</evidence>
<dbReference type="AlphaFoldDB" id="A0AAE2ZPM7"/>
<comment type="similarity">
    <text evidence="1">Belongs to the short-chain dehydrogenases/reductases (SDR) family.</text>
</comment>
<evidence type="ECO:0000256" key="2">
    <source>
        <dbReference type="ARBA" id="ARBA00023002"/>
    </source>
</evidence>
<proteinExistence type="inferred from homology"/>
<comment type="caution">
    <text evidence="3">The sequence shown here is derived from an EMBL/GenBank/DDBJ whole genome shotgun (WGS) entry which is preliminary data.</text>
</comment>
<dbReference type="PANTHER" id="PTHR43477:SF1">
    <property type="entry name" value="DIHYDROANTICAPSIN 7-DEHYDROGENASE"/>
    <property type="match status" value="1"/>
</dbReference>